<feature type="domain" description="Chemokine interleukin-8-like" evidence="7">
    <location>
        <begin position="26"/>
        <end position="84"/>
    </location>
</feature>
<dbReference type="AlphaFoldDB" id="A0A8C5QNC8"/>
<evidence type="ECO:0000313" key="9">
    <source>
        <dbReference type="Proteomes" id="UP000694569"/>
    </source>
</evidence>
<dbReference type="SUPFAM" id="SSF54117">
    <property type="entry name" value="Interleukin 8-like chemokines"/>
    <property type="match status" value="1"/>
</dbReference>
<name>A0A8C5QNC8_9ANUR</name>
<dbReference type="CDD" id="cd00272">
    <property type="entry name" value="Chemokine_CC"/>
    <property type="match status" value="1"/>
</dbReference>
<dbReference type="GO" id="GO:0070098">
    <property type="term" value="P:chemokine-mediated signaling pathway"/>
    <property type="evidence" value="ECO:0007669"/>
    <property type="project" value="TreeGrafter"/>
</dbReference>
<evidence type="ECO:0000256" key="4">
    <source>
        <dbReference type="ARBA" id="ARBA00022525"/>
    </source>
</evidence>
<dbReference type="FunFam" id="2.40.50.40:FF:000002">
    <property type="entry name" value="C-C motif chemokine"/>
    <property type="match status" value="1"/>
</dbReference>
<dbReference type="PANTHER" id="PTHR12015">
    <property type="entry name" value="SMALL INDUCIBLE CYTOKINE A"/>
    <property type="match status" value="1"/>
</dbReference>
<sequence length="91" mass="10230">MKVSLTALSILILVSCSCIHASPHIPTSCCFSYSSKQPVFKNIDRYFHTSSMCAKPAVIFVTTRNNAVCANPKQTWVQKTIERLNKRTPRL</sequence>
<dbReference type="OrthoDB" id="9447832at2759"/>
<comment type="subcellular location">
    <subcellularLocation>
        <location evidence="1">Secreted</location>
    </subcellularLocation>
</comment>
<feature type="chain" id="PRO_5034935556" description="Chemokine interleukin-8-like domain-containing protein" evidence="6">
    <location>
        <begin position="22"/>
        <end position="91"/>
    </location>
</feature>
<organism evidence="8 9">
    <name type="scientific">Leptobrachium leishanense</name>
    <name type="common">Leishan spiny toad</name>
    <dbReference type="NCBI Taxonomy" id="445787"/>
    <lineage>
        <taxon>Eukaryota</taxon>
        <taxon>Metazoa</taxon>
        <taxon>Chordata</taxon>
        <taxon>Craniata</taxon>
        <taxon>Vertebrata</taxon>
        <taxon>Euteleostomi</taxon>
        <taxon>Amphibia</taxon>
        <taxon>Batrachia</taxon>
        <taxon>Anura</taxon>
        <taxon>Pelobatoidea</taxon>
        <taxon>Megophryidae</taxon>
        <taxon>Leptobrachium</taxon>
    </lineage>
</organism>
<keyword evidence="4" id="KW-0964">Secreted</keyword>
<reference evidence="8" key="1">
    <citation type="submission" date="2025-08" db="UniProtKB">
        <authorList>
            <consortium name="Ensembl"/>
        </authorList>
    </citation>
    <scope>IDENTIFICATION</scope>
</reference>
<dbReference type="GeneTree" id="ENSGT01100000263482"/>
<evidence type="ECO:0000256" key="6">
    <source>
        <dbReference type="SAM" id="SignalP"/>
    </source>
</evidence>
<dbReference type="GO" id="GO:0008009">
    <property type="term" value="F:chemokine activity"/>
    <property type="evidence" value="ECO:0007669"/>
    <property type="project" value="InterPro"/>
</dbReference>
<reference evidence="8" key="2">
    <citation type="submission" date="2025-09" db="UniProtKB">
        <authorList>
            <consortium name="Ensembl"/>
        </authorList>
    </citation>
    <scope>IDENTIFICATION</scope>
</reference>
<dbReference type="InterPro" id="IPR036048">
    <property type="entry name" value="Interleukin_8-like_sf"/>
</dbReference>
<evidence type="ECO:0000256" key="1">
    <source>
        <dbReference type="ARBA" id="ARBA00004613"/>
    </source>
</evidence>
<evidence type="ECO:0000256" key="5">
    <source>
        <dbReference type="ARBA" id="ARBA00022729"/>
    </source>
</evidence>
<keyword evidence="3" id="KW-0202">Cytokine</keyword>
<dbReference type="InterPro" id="IPR039809">
    <property type="entry name" value="Chemokine_b/g/d"/>
</dbReference>
<proteinExistence type="inferred from homology"/>
<evidence type="ECO:0000256" key="2">
    <source>
        <dbReference type="ARBA" id="ARBA00010868"/>
    </source>
</evidence>
<accession>A0A8C5QNC8</accession>
<dbReference type="InterPro" id="IPR001811">
    <property type="entry name" value="Chemokine_IL8-like_dom"/>
</dbReference>
<dbReference type="Proteomes" id="UP000694569">
    <property type="component" value="Unplaced"/>
</dbReference>
<dbReference type="GO" id="GO:0006954">
    <property type="term" value="P:inflammatory response"/>
    <property type="evidence" value="ECO:0007669"/>
    <property type="project" value="TreeGrafter"/>
</dbReference>
<dbReference type="GO" id="GO:0061844">
    <property type="term" value="P:antimicrobial humoral immune response mediated by antimicrobial peptide"/>
    <property type="evidence" value="ECO:0007669"/>
    <property type="project" value="TreeGrafter"/>
</dbReference>
<protein>
    <recommendedName>
        <fullName evidence="7">Chemokine interleukin-8-like domain-containing protein</fullName>
    </recommendedName>
</protein>
<dbReference type="Ensembl" id="ENSLLET00000040495.1">
    <property type="protein sequence ID" value="ENSLLEP00000038944.1"/>
    <property type="gene ID" value="ENSLLEG00000024722.1"/>
</dbReference>
<evidence type="ECO:0000313" key="8">
    <source>
        <dbReference type="Ensembl" id="ENSLLEP00000038944.1"/>
    </source>
</evidence>
<dbReference type="Pfam" id="PF00048">
    <property type="entry name" value="IL8"/>
    <property type="match status" value="1"/>
</dbReference>
<evidence type="ECO:0000256" key="3">
    <source>
        <dbReference type="ARBA" id="ARBA00022514"/>
    </source>
</evidence>
<dbReference type="Gene3D" id="2.40.50.40">
    <property type="match status" value="1"/>
</dbReference>
<comment type="similarity">
    <text evidence="2">Belongs to the intercrine beta (chemokine CC) family.</text>
</comment>
<dbReference type="PANTHER" id="PTHR12015:SF183">
    <property type="entry name" value="C-C MOTIF CHEMOKINE 3"/>
    <property type="match status" value="1"/>
</dbReference>
<keyword evidence="5 6" id="KW-0732">Signal</keyword>
<dbReference type="GO" id="GO:0005615">
    <property type="term" value="C:extracellular space"/>
    <property type="evidence" value="ECO:0007669"/>
    <property type="project" value="UniProtKB-KW"/>
</dbReference>
<dbReference type="SMART" id="SM00199">
    <property type="entry name" value="SCY"/>
    <property type="match status" value="1"/>
</dbReference>
<dbReference type="PROSITE" id="PS51257">
    <property type="entry name" value="PROKAR_LIPOPROTEIN"/>
    <property type="match status" value="1"/>
</dbReference>
<keyword evidence="9" id="KW-1185">Reference proteome</keyword>
<feature type="signal peptide" evidence="6">
    <location>
        <begin position="1"/>
        <end position="21"/>
    </location>
</feature>
<dbReference type="GO" id="GO:0048020">
    <property type="term" value="F:CCR chemokine receptor binding"/>
    <property type="evidence" value="ECO:0007669"/>
    <property type="project" value="TreeGrafter"/>
</dbReference>
<evidence type="ECO:0000259" key="7">
    <source>
        <dbReference type="SMART" id="SM00199"/>
    </source>
</evidence>
<dbReference type="GO" id="GO:0030335">
    <property type="term" value="P:positive regulation of cell migration"/>
    <property type="evidence" value="ECO:0007669"/>
    <property type="project" value="TreeGrafter"/>
</dbReference>